<dbReference type="InterPro" id="IPR001387">
    <property type="entry name" value="Cro/C1-type_HTH"/>
</dbReference>
<reference evidence="2 3" key="1">
    <citation type="journal article" date="2016" name="Nat. Commun.">
        <title>Thousands of microbial genomes shed light on interconnected biogeochemical processes in an aquifer system.</title>
        <authorList>
            <person name="Anantharaman K."/>
            <person name="Brown C.T."/>
            <person name="Hug L.A."/>
            <person name="Sharon I."/>
            <person name="Castelle C.J."/>
            <person name="Probst A.J."/>
            <person name="Thomas B.C."/>
            <person name="Singh A."/>
            <person name="Wilkins M.J."/>
            <person name="Karaoz U."/>
            <person name="Brodie E.L."/>
            <person name="Williams K.H."/>
            <person name="Hubbard S.S."/>
            <person name="Banfield J.F."/>
        </authorList>
    </citation>
    <scope>NUCLEOTIDE SEQUENCE [LARGE SCALE GENOMIC DNA]</scope>
</reference>
<evidence type="ECO:0000259" key="1">
    <source>
        <dbReference type="PROSITE" id="PS50943"/>
    </source>
</evidence>
<dbReference type="AlphaFoldDB" id="A0A1F7RN26"/>
<comment type="caution">
    <text evidence="2">The sequence shown here is derived from an EMBL/GenBank/DDBJ whole genome shotgun (WGS) entry which is preliminary data.</text>
</comment>
<dbReference type="InterPro" id="IPR010982">
    <property type="entry name" value="Lambda_DNA-bd_dom_sf"/>
</dbReference>
<dbReference type="Proteomes" id="UP000178797">
    <property type="component" value="Unassembled WGS sequence"/>
</dbReference>
<evidence type="ECO:0000313" key="2">
    <source>
        <dbReference type="EMBL" id="OGL42720.1"/>
    </source>
</evidence>
<dbReference type="Pfam" id="PF01381">
    <property type="entry name" value="HTH_3"/>
    <property type="match status" value="1"/>
</dbReference>
<dbReference type="CDD" id="cd00093">
    <property type="entry name" value="HTH_XRE"/>
    <property type="match status" value="1"/>
</dbReference>
<organism evidence="2 3">
    <name type="scientific">Candidatus Schekmanbacteria bacterium RBG_16_38_10</name>
    <dbReference type="NCBI Taxonomy" id="1817879"/>
    <lineage>
        <taxon>Bacteria</taxon>
        <taxon>Candidatus Schekmaniibacteriota</taxon>
    </lineage>
</organism>
<dbReference type="SUPFAM" id="SSF47413">
    <property type="entry name" value="lambda repressor-like DNA-binding domains"/>
    <property type="match status" value="1"/>
</dbReference>
<dbReference type="Gene3D" id="1.10.260.40">
    <property type="entry name" value="lambda repressor-like DNA-binding domains"/>
    <property type="match status" value="1"/>
</dbReference>
<dbReference type="GO" id="GO:0003677">
    <property type="term" value="F:DNA binding"/>
    <property type="evidence" value="ECO:0007669"/>
    <property type="project" value="InterPro"/>
</dbReference>
<evidence type="ECO:0000313" key="3">
    <source>
        <dbReference type="Proteomes" id="UP000178797"/>
    </source>
</evidence>
<accession>A0A1F7RN26</accession>
<dbReference type="PROSITE" id="PS50943">
    <property type="entry name" value="HTH_CROC1"/>
    <property type="match status" value="1"/>
</dbReference>
<dbReference type="SMART" id="SM00530">
    <property type="entry name" value="HTH_XRE"/>
    <property type="match status" value="1"/>
</dbReference>
<protein>
    <recommendedName>
        <fullName evidence="1">HTH cro/C1-type domain-containing protein</fullName>
    </recommendedName>
</protein>
<proteinExistence type="predicted"/>
<feature type="domain" description="HTH cro/C1-type" evidence="1">
    <location>
        <begin position="36"/>
        <end position="92"/>
    </location>
</feature>
<gene>
    <name evidence="2" type="ORF">A2W05_02515</name>
</gene>
<dbReference type="EMBL" id="MGDE01000259">
    <property type="protein sequence ID" value="OGL42720.1"/>
    <property type="molecule type" value="Genomic_DNA"/>
</dbReference>
<name>A0A1F7RN26_9BACT</name>
<sequence length="97" mass="10791">MITGSFKKHLDESMKDPAFRKAWHDLDPEFELLESIIKAREKAGITQAQLAKKVGTRQSAISRLETGGFKNATVETLKKIADALDAKLVVKLQPKRG</sequence>